<feature type="transmembrane region" description="Helical" evidence="1">
    <location>
        <begin position="116"/>
        <end position="134"/>
    </location>
</feature>
<organism evidence="2 3">
    <name type="scientific">Caerostris extrusa</name>
    <name type="common">Bark spider</name>
    <name type="synonym">Caerostris bankana</name>
    <dbReference type="NCBI Taxonomy" id="172846"/>
    <lineage>
        <taxon>Eukaryota</taxon>
        <taxon>Metazoa</taxon>
        <taxon>Ecdysozoa</taxon>
        <taxon>Arthropoda</taxon>
        <taxon>Chelicerata</taxon>
        <taxon>Arachnida</taxon>
        <taxon>Araneae</taxon>
        <taxon>Araneomorphae</taxon>
        <taxon>Entelegynae</taxon>
        <taxon>Araneoidea</taxon>
        <taxon>Araneidae</taxon>
        <taxon>Caerostris</taxon>
    </lineage>
</organism>
<name>A0AAV4PMS9_CAEEX</name>
<keyword evidence="1" id="KW-1133">Transmembrane helix</keyword>
<keyword evidence="3" id="KW-1185">Reference proteome</keyword>
<keyword evidence="1" id="KW-0472">Membrane</keyword>
<accession>A0AAV4PMS9</accession>
<keyword evidence="1" id="KW-0812">Transmembrane</keyword>
<dbReference type="EMBL" id="BPLR01004746">
    <property type="protein sequence ID" value="GIX97169.1"/>
    <property type="molecule type" value="Genomic_DNA"/>
</dbReference>
<dbReference type="Proteomes" id="UP001054945">
    <property type="component" value="Unassembled WGS sequence"/>
</dbReference>
<protein>
    <submittedName>
        <fullName evidence="2">Uncharacterized protein</fullName>
    </submittedName>
</protein>
<evidence type="ECO:0000313" key="3">
    <source>
        <dbReference type="Proteomes" id="UP001054945"/>
    </source>
</evidence>
<comment type="caution">
    <text evidence="2">The sequence shown here is derived from an EMBL/GenBank/DDBJ whole genome shotgun (WGS) entry which is preliminary data.</text>
</comment>
<dbReference type="AlphaFoldDB" id="A0AAV4PMS9"/>
<proteinExistence type="predicted"/>
<evidence type="ECO:0000313" key="2">
    <source>
        <dbReference type="EMBL" id="GIX97169.1"/>
    </source>
</evidence>
<evidence type="ECO:0000256" key="1">
    <source>
        <dbReference type="SAM" id="Phobius"/>
    </source>
</evidence>
<sequence>MRGFNTRKFSQKINILFLLYRKACPTNFHSLPNGTSILIRSVSSYGKRQSKHFKAPGKPALGCGGENHFVTQIESYFYISRLSLFYCLLPPTPVAFRFGRILTYYSAAMDREASSLVINYVVLILLLLILWVLYLGF</sequence>
<gene>
    <name evidence="2" type="ORF">CEXT_425421</name>
</gene>
<reference evidence="2 3" key="1">
    <citation type="submission" date="2021-06" db="EMBL/GenBank/DDBJ databases">
        <title>Caerostris extrusa draft genome.</title>
        <authorList>
            <person name="Kono N."/>
            <person name="Arakawa K."/>
        </authorList>
    </citation>
    <scope>NUCLEOTIDE SEQUENCE [LARGE SCALE GENOMIC DNA]</scope>
</reference>